<feature type="active site" description="Nucleophile" evidence="3">
    <location>
        <position position="186"/>
    </location>
</feature>
<dbReference type="GO" id="GO:0009092">
    <property type="term" value="P:homoserine metabolic process"/>
    <property type="evidence" value="ECO:0007669"/>
    <property type="project" value="TreeGrafter"/>
</dbReference>
<reference evidence="6" key="1">
    <citation type="submission" date="2022-06" db="EMBL/GenBank/DDBJ databases">
        <title>Complete genome sequences of two strains of the flax pathogen Septoria linicola.</title>
        <authorList>
            <person name="Lapalu N."/>
            <person name="Simon A."/>
            <person name="Demenou B."/>
            <person name="Paumier D."/>
            <person name="Guillot M.-P."/>
            <person name="Gout L."/>
            <person name="Valade R."/>
        </authorList>
    </citation>
    <scope>NUCLEOTIDE SEQUENCE</scope>
    <source>
        <strain evidence="6">SE15195</strain>
    </source>
</reference>
<dbReference type="PANTHER" id="PTHR32268">
    <property type="entry name" value="HOMOSERINE O-ACETYLTRANSFERASE"/>
    <property type="match status" value="1"/>
</dbReference>
<evidence type="ECO:0000313" key="6">
    <source>
        <dbReference type="EMBL" id="USW52267.1"/>
    </source>
</evidence>
<feature type="compositionally biased region" description="Basic and acidic residues" evidence="4">
    <location>
        <begin position="296"/>
        <end position="313"/>
    </location>
</feature>
<sequence>MTTAPNGLVHAADNSNSDASPKTRQFKRIKPADQTENPFVSLIPNQDIAIVPQFTLESGATLYNVPVAHKTYGTLSPEGDNAMVICHALTGSADVQDWWGPLLGGPGPNGEESRAFDMSRFFIVCFNSLGSPYGSASPVTAKNGDKEEGNYGPEFPLTTIRDDVNLFKILLDDLGVRKIATVIGGSMGGMLVLEFAYFGKDYVRTIIPIATSARYSAWGISWGEAQRQSIYSDPKYDDGYYPFEDPPASGLGAARMSALLTYRSRDSFESRFGRKHPDPKQARGGINAMQRPGTPKSEDATGEHFYTHNDGHRNAGSPRQHGSRRHSRAADTNGDLASSVDSLQLQEPQMTVQDPQFSGDKEIPVEMKPNRRRVPTYYSAQSYLRYQGEKFIKRFDANCYIAITRKLDTHDVARGRTDTTGSPTPEEVRAALAMIEQPTLVLGIQSDGLFTYQEQEELAAAIPNAELKTIDSPDGHDAFLLEFKQVNGFLNTFLKRELPDIMARDPVNWPLKDEAKAEAKASVFGEAEAEDITAW</sequence>
<keyword evidence="6" id="KW-0378">Hydrolase</keyword>
<dbReference type="InterPro" id="IPR029058">
    <property type="entry name" value="AB_hydrolase_fold"/>
</dbReference>
<dbReference type="EMBL" id="CP099421">
    <property type="protein sequence ID" value="USW52267.1"/>
    <property type="molecule type" value="Genomic_DNA"/>
</dbReference>
<accession>A0A9Q9AMM7</accession>
<dbReference type="InterPro" id="IPR008220">
    <property type="entry name" value="HAT_MetX-like"/>
</dbReference>
<dbReference type="GO" id="GO:0009086">
    <property type="term" value="P:methionine biosynthetic process"/>
    <property type="evidence" value="ECO:0007669"/>
    <property type="project" value="TreeGrafter"/>
</dbReference>
<feature type="compositionally biased region" description="Polar residues" evidence="4">
    <location>
        <begin position="13"/>
        <end position="23"/>
    </location>
</feature>
<dbReference type="PANTHER" id="PTHR32268:SF11">
    <property type="entry name" value="HOMOSERINE O-ACETYLTRANSFERASE"/>
    <property type="match status" value="1"/>
</dbReference>
<feature type="region of interest" description="Disordered" evidence="4">
    <location>
        <begin position="1"/>
        <end position="23"/>
    </location>
</feature>
<proteinExistence type="inferred from homology"/>
<dbReference type="PIRSF" id="PIRSF000443">
    <property type="entry name" value="Homoser_Ac_trans"/>
    <property type="match status" value="1"/>
</dbReference>
<dbReference type="NCBIfam" id="TIGR01392">
    <property type="entry name" value="homoserO_Ac_trn"/>
    <property type="match status" value="1"/>
</dbReference>
<dbReference type="GO" id="GO:0016787">
    <property type="term" value="F:hydrolase activity"/>
    <property type="evidence" value="ECO:0007669"/>
    <property type="project" value="UniProtKB-KW"/>
</dbReference>
<organism evidence="6 7">
    <name type="scientific">Septoria linicola</name>
    <dbReference type="NCBI Taxonomy" id="215465"/>
    <lineage>
        <taxon>Eukaryota</taxon>
        <taxon>Fungi</taxon>
        <taxon>Dikarya</taxon>
        <taxon>Ascomycota</taxon>
        <taxon>Pezizomycotina</taxon>
        <taxon>Dothideomycetes</taxon>
        <taxon>Dothideomycetidae</taxon>
        <taxon>Mycosphaerellales</taxon>
        <taxon>Mycosphaerellaceae</taxon>
        <taxon>Septoria</taxon>
    </lineage>
</organism>
<evidence type="ECO:0000259" key="5">
    <source>
        <dbReference type="Pfam" id="PF00561"/>
    </source>
</evidence>
<name>A0A9Q9AMM7_9PEZI</name>
<gene>
    <name evidence="6" type="ORF">Slin15195_G055860</name>
</gene>
<evidence type="ECO:0000256" key="4">
    <source>
        <dbReference type="SAM" id="MobiDB-lite"/>
    </source>
</evidence>
<evidence type="ECO:0000256" key="3">
    <source>
        <dbReference type="PIRSR" id="PIRSR000443-1"/>
    </source>
</evidence>
<comment type="similarity">
    <text evidence="1">Belongs to the AB hydrolase superfamily. MetX family.</text>
</comment>
<protein>
    <submittedName>
        <fullName evidence="6">Alpha/beta hydrolase-1, homoserine/serine acetyltransferase MetX</fullName>
    </submittedName>
</protein>
<keyword evidence="7" id="KW-1185">Reference proteome</keyword>
<feature type="active site" evidence="3">
    <location>
        <position position="447"/>
    </location>
</feature>
<feature type="compositionally biased region" description="Basic and acidic residues" evidence="4">
    <location>
        <begin position="268"/>
        <end position="281"/>
    </location>
</feature>
<evidence type="ECO:0000256" key="2">
    <source>
        <dbReference type="ARBA" id="ARBA00022679"/>
    </source>
</evidence>
<dbReference type="Pfam" id="PF00561">
    <property type="entry name" value="Abhydrolase_1"/>
    <property type="match status" value="1"/>
</dbReference>
<keyword evidence="2" id="KW-0808">Transferase</keyword>
<feature type="domain" description="AB hydrolase-1" evidence="5">
    <location>
        <begin position="82"/>
        <end position="279"/>
    </location>
</feature>
<dbReference type="InterPro" id="IPR000073">
    <property type="entry name" value="AB_hydrolase_1"/>
</dbReference>
<dbReference type="AlphaFoldDB" id="A0A9Q9AMM7"/>
<evidence type="ECO:0000256" key="1">
    <source>
        <dbReference type="ARBA" id="ARBA00006886"/>
    </source>
</evidence>
<feature type="active site" evidence="3">
    <location>
        <position position="476"/>
    </location>
</feature>
<dbReference type="Gene3D" id="3.40.50.1820">
    <property type="entry name" value="alpha/beta hydrolase"/>
    <property type="match status" value="1"/>
</dbReference>
<feature type="region of interest" description="Disordered" evidence="4">
    <location>
        <begin position="268"/>
        <end position="336"/>
    </location>
</feature>
<dbReference type="Proteomes" id="UP001056384">
    <property type="component" value="Chromosome 4"/>
</dbReference>
<dbReference type="HAMAP" id="MF_00296">
    <property type="entry name" value="MetX_acyltransf"/>
    <property type="match status" value="1"/>
</dbReference>
<evidence type="ECO:0000313" key="7">
    <source>
        <dbReference type="Proteomes" id="UP001056384"/>
    </source>
</evidence>
<dbReference type="GO" id="GO:0004414">
    <property type="term" value="F:homoserine O-acetyltransferase activity"/>
    <property type="evidence" value="ECO:0007669"/>
    <property type="project" value="TreeGrafter"/>
</dbReference>
<dbReference type="SUPFAM" id="SSF53474">
    <property type="entry name" value="alpha/beta-Hydrolases"/>
    <property type="match status" value="1"/>
</dbReference>